<proteinExistence type="predicted"/>
<organism evidence="1 2">
    <name type="scientific">Aphis craccivora</name>
    <name type="common">Cowpea aphid</name>
    <dbReference type="NCBI Taxonomy" id="307492"/>
    <lineage>
        <taxon>Eukaryota</taxon>
        <taxon>Metazoa</taxon>
        <taxon>Ecdysozoa</taxon>
        <taxon>Arthropoda</taxon>
        <taxon>Hexapoda</taxon>
        <taxon>Insecta</taxon>
        <taxon>Pterygota</taxon>
        <taxon>Neoptera</taxon>
        <taxon>Paraneoptera</taxon>
        <taxon>Hemiptera</taxon>
        <taxon>Sternorrhyncha</taxon>
        <taxon>Aphidomorpha</taxon>
        <taxon>Aphidoidea</taxon>
        <taxon>Aphididae</taxon>
        <taxon>Aphidini</taxon>
        <taxon>Aphis</taxon>
        <taxon>Aphis</taxon>
    </lineage>
</organism>
<dbReference type="EMBL" id="VUJU01000610">
    <property type="protein sequence ID" value="KAF0769345.1"/>
    <property type="molecule type" value="Genomic_DNA"/>
</dbReference>
<evidence type="ECO:0000313" key="2">
    <source>
        <dbReference type="Proteomes" id="UP000478052"/>
    </source>
</evidence>
<keyword evidence="2" id="KW-1185">Reference proteome</keyword>
<protein>
    <submittedName>
        <fullName evidence="1">Uncharacterized protein</fullName>
    </submittedName>
</protein>
<comment type="caution">
    <text evidence="1">The sequence shown here is derived from an EMBL/GenBank/DDBJ whole genome shotgun (WGS) entry which is preliminary data.</text>
</comment>
<sequence>MKDVSQQLKHQPKGLSGFSVLALPMTRLAIIQTSFQRSTRFFYDMVENKLHSKEQDERIAEAETRANLLVIAATD</sequence>
<evidence type="ECO:0000313" key="1">
    <source>
        <dbReference type="EMBL" id="KAF0769345.1"/>
    </source>
</evidence>
<reference evidence="1 2" key="1">
    <citation type="submission" date="2019-08" db="EMBL/GenBank/DDBJ databases">
        <title>Whole genome of Aphis craccivora.</title>
        <authorList>
            <person name="Voronova N.V."/>
            <person name="Shulinski R.S."/>
            <person name="Bandarenka Y.V."/>
            <person name="Zhorov D.G."/>
            <person name="Warner D."/>
        </authorList>
    </citation>
    <scope>NUCLEOTIDE SEQUENCE [LARGE SCALE GENOMIC DNA]</scope>
    <source>
        <strain evidence="1">180601</strain>
        <tissue evidence="1">Whole Body</tissue>
    </source>
</reference>
<dbReference type="Proteomes" id="UP000478052">
    <property type="component" value="Unassembled WGS sequence"/>
</dbReference>
<dbReference type="AlphaFoldDB" id="A0A6G0ZEB5"/>
<name>A0A6G0ZEB5_APHCR</name>
<gene>
    <name evidence="1" type="ORF">FWK35_00006941</name>
</gene>
<accession>A0A6G0ZEB5</accession>